<reference evidence="3" key="1">
    <citation type="submission" date="2022-11" db="UniProtKB">
        <authorList>
            <consortium name="WormBaseParasite"/>
        </authorList>
    </citation>
    <scope>IDENTIFICATION</scope>
</reference>
<dbReference type="InterPro" id="IPR029021">
    <property type="entry name" value="Prot-tyrosine_phosphatase-like"/>
</dbReference>
<organism evidence="2 3">
    <name type="scientific">Ditylenchus dipsaci</name>
    <dbReference type="NCBI Taxonomy" id="166011"/>
    <lineage>
        <taxon>Eukaryota</taxon>
        <taxon>Metazoa</taxon>
        <taxon>Ecdysozoa</taxon>
        <taxon>Nematoda</taxon>
        <taxon>Chromadorea</taxon>
        <taxon>Rhabditida</taxon>
        <taxon>Tylenchina</taxon>
        <taxon>Tylenchomorpha</taxon>
        <taxon>Sphaerularioidea</taxon>
        <taxon>Anguinidae</taxon>
        <taxon>Anguininae</taxon>
        <taxon>Ditylenchus</taxon>
    </lineage>
</organism>
<dbReference type="Pfam" id="PF00102">
    <property type="entry name" value="Y_phosphatase"/>
    <property type="match status" value="1"/>
</dbReference>
<name>A0A915D3S0_9BILA</name>
<evidence type="ECO:0000259" key="1">
    <source>
        <dbReference type="Pfam" id="PF00102"/>
    </source>
</evidence>
<dbReference type="Proteomes" id="UP000887574">
    <property type="component" value="Unplaced"/>
</dbReference>
<sequence>MLLAGREVSIYNVLKEIRSKRYLACQTDLQYLYVHRAILAYITSKKVMSNAEVSKFVDDYAALVNNRKSSKTVDQ</sequence>
<dbReference type="InterPro" id="IPR052782">
    <property type="entry name" value="Oocyte-zygote_transition_reg"/>
</dbReference>
<protein>
    <submittedName>
        <fullName evidence="3">Tyrosine-protein phosphatase domain-containing protein</fullName>
    </submittedName>
</protein>
<proteinExistence type="predicted"/>
<evidence type="ECO:0000313" key="3">
    <source>
        <dbReference type="WBParaSite" id="jg15255"/>
    </source>
</evidence>
<dbReference type="GO" id="GO:0004725">
    <property type="term" value="F:protein tyrosine phosphatase activity"/>
    <property type="evidence" value="ECO:0007669"/>
    <property type="project" value="InterPro"/>
</dbReference>
<accession>A0A915D3S0</accession>
<evidence type="ECO:0000313" key="2">
    <source>
        <dbReference type="Proteomes" id="UP000887574"/>
    </source>
</evidence>
<keyword evidence="2" id="KW-1185">Reference proteome</keyword>
<dbReference type="PANTHER" id="PTHR46163">
    <property type="entry name" value="TYROSINE-PROTEIN PHOSPHATASE-RELATED"/>
    <property type="match status" value="1"/>
</dbReference>
<dbReference type="WBParaSite" id="jg15255">
    <property type="protein sequence ID" value="jg15255"/>
    <property type="gene ID" value="jg15255"/>
</dbReference>
<dbReference type="AlphaFoldDB" id="A0A915D3S0"/>
<dbReference type="InterPro" id="IPR000242">
    <property type="entry name" value="PTP_cat"/>
</dbReference>
<feature type="domain" description="Tyrosine-protein phosphatase" evidence="1">
    <location>
        <begin position="4"/>
        <end position="39"/>
    </location>
</feature>
<dbReference type="SUPFAM" id="SSF52799">
    <property type="entry name" value="(Phosphotyrosine protein) phosphatases II"/>
    <property type="match status" value="1"/>
</dbReference>
<dbReference type="Gene3D" id="3.90.190.10">
    <property type="entry name" value="Protein tyrosine phosphatase superfamily"/>
    <property type="match status" value="1"/>
</dbReference>